<reference evidence="2 3" key="1">
    <citation type="submission" date="2017-05" db="EMBL/GenBank/DDBJ databases">
        <title>Streptomyces alboflavus Genome sequencing and assembly.</title>
        <authorList>
            <person name="Wang Y."/>
            <person name="Du B."/>
            <person name="Ding Y."/>
            <person name="Liu H."/>
            <person name="Hou Q."/>
            <person name="Liu K."/>
            <person name="Wang C."/>
            <person name="Yao L."/>
        </authorList>
    </citation>
    <scope>NUCLEOTIDE SEQUENCE [LARGE SCALE GENOMIC DNA]</scope>
    <source>
        <strain evidence="2 3">MDJK44</strain>
    </source>
</reference>
<dbReference type="AlphaFoldDB" id="A0A1Z1WSM2"/>
<dbReference type="KEGG" id="salf:SMD44_08920"/>
<name>A0A1Z1WSM2_9ACTN</name>
<accession>A0A1Z1WSM2</accession>
<sequence>MFNACLSTGLTDAVGYGAAFGLLLAPCVLAALLAARTRSA</sequence>
<keyword evidence="1" id="KW-0812">Transmembrane</keyword>
<keyword evidence="3" id="KW-1185">Reference proteome</keyword>
<proteinExistence type="predicted"/>
<keyword evidence="1" id="KW-1133">Transmembrane helix</keyword>
<protein>
    <submittedName>
        <fullName evidence="2">MFS transporter permease</fullName>
    </submittedName>
</protein>
<keyword evidence="1" id="KW-0472">Membrane</keyword>
<evidence type="ECO:0000313" key="3">
    <source>
        <dbReference type="Proteomes" id="UP000195880"/>
    </source>
</evidence>
<evidence type="ECO:0000313" key="2">
    <source>
        <dbReference type="EMBL" id="ARX89433.1"/>
    </source>
</evidence>
<feature type="transmembrane region" description="Helical" evidence="1">
    <location>
        <begin position="13"/>
        <end position="35"/>
    </location>
</feature>
<dbReference type="EMBL" id="CP021748">
    <property type="protein sequence ID" value="ARX89433.1"/>
    <property type="molecule type" value="Genomic_DNA"/>
</dbReference>
<evidence type="ECO:0000256" key="1">
    <source>
        <dbReference type="SAM" id="Phobius"/>
    </source>
</evidence>
<organism evidence="2 3">
    <name type="scientific">Streptomyces alboflavus</name>
    <dbReference type="NCBI Taxonomy" id="67267"/>
    <lineage>
        <taxon>Bacteria</taxon>
        <taxon>Bacillati</taxon>
        <taxon>Actinomycetota</taxon>
        <taxon>Actinomycetes</taxon>
        <taxon>Kitasatosporales</taxon>
        <taxon>Streptomycetaceae</taxon>
        <taxon>Streptomyces</taxon>
    </lineage>
</organism>
<dbReference type="Proteomes" id="UP000195880">
    <property type="component" value="Chromosome"/>
</dbReference>
<dbReference type="RefSeq" id="WP_257791681.1">
    <property type="nucleotide sequence ID" value="NZ_CP021748.1"/>
</dbReference>
<gene>
    <name evidence="2" type="ORF">SMD44_08920</name>
</gene>